<dbReference type="AlphaFoldDB" id="A0A7Y9F052"/>
<name>A0A7Y9F052_9ACTN</name>
<dbReference type="GO" id="GO:0006635">
    <property type="term" value="P:fatty acid beta-oxidation"/>
    <property type="evidence" value="ECO:0007669"/>
    <property type="project" value="TreeGrafter"/>
</dbReference>
<proteinExistence type="predicted"/>
<gene>
    <name evidence="1" type="ORF">BKA08_001433</name>
</gene>
<comment type="caution">
    <text evidence="1">The sequence shown here is derived from an EMBL/GenBank/DDBJ whole genome shotgun (WGS) entry which is preliminary data.</text>
</comment>
<accession>A0A7Y9F052</accession>
<dbReference type="GO" id="GO:0003824">
    <property type="term" value="F:catalytic activity"/>
    <property type="evidence" value="ECO:0007669"/>
    <property type="project" value="UniProtKB-ARBA"/>
</dbReference>
<dbReference type="RefSeq" id="WP_179614993.1">
    <property type="nucleotide sequence ID" value="NZ_CP059163.1"/>
</dbReference>
<dbReference type="SUPFAM" id="SSF52096">
    <property type="entry name" value="ClpP/crotonase"/>
    <property type="match status" value="1"/>
</dbReference>
<dbReference type="InterPro" id="IPR001753">
    <property type="entry name" value="Enoyl-CoA_hydra/iso"/>
</dbReference>
<dbReference type="Gene3D" id="3.90.226.10">
    <property type="entry name" value="2-enoyl-CoA Hydratase, Chain A, domain 1"/>
    <property type="match status" value="1"/>
</dbReference>
<dbReference type="Pfam" id="PF00378">
    <property type="entry name" value="ECH_1"/>
    <property type="match status" value="1"/>
</dbReference>
<sequence>MVTLARPDKLNALGRAMVEELTTVVERLVASDGVRALVLVGEGRMFSAGADVEEFRDSFRAGDVDPAGVEAEARLGSRLADALQAAGLITIASVHGAAIGGAAALVAACDLRVMAVGSRIVVPELIMGFPLAWGGMERLVRDLGPSVVRDLVLTCRPLEADEALARGFACRVLPAAEALDGARELAELVATRPAHGTTVALRRIAALSDRTGAPDVDDDAASLAAASTDPDAMAATRAYLDSLTTDASSH</sequence>
<dbReference type="PANTHER" id="PTHR11941:SF54">
    <property type="entry name" value="ENOYL-COA HYDRATASE, MITOCHONDRIAL"/>
    <property type="match status" value="1"/>
</dbReference>
<dbReference type="InterPro" id="IPR029045">
    <property type="entry name" value="ClpP/crotonase-like_dom_sf"/>
</dbReference>
<dbReference type="CDD" id="cd06558">
    <property type="entry name" value="crotonase-like"/>
    <property type="match status" value="1"/>
</dbReference>
<dbReference type="PANTHER" id="PTHR11941">
    <property type="entry name" value="ENOYL-COA HYDRATASE-RELATED"/>
    <property type="match status" value="1"/>
</dbReference>
<dbReference type="Proteomes" id="UP000516957">
    <property type="component" value="Unassembled WGS sequence"/>
</dbReference>
<keyword evidence="2" id="KW-1185">Reference proteome</keyword>
<evidence type="ECO:0000313" key="2">
    <source>
        <dbReference type="Proteomes" id="UP000516957"/>
    </source>
</evidence>
<reference evidence="1 2" key="1">
    <citation type="submission" date="2020-07" db="EMBL/GenBank/DDBJ databases">
        <title>Sequencing the genomes of 1000 actinobacteria strains.</title>
        <authorList>
            <person name="Klenk H.-P."/>
        </authorList>
    </citation>
    <scope>NUCLEOTIDE SEQUENCE [LARGE SCALE GENOMIC DNA]</scope>
    <source>
        <strain evidence="1 2">DSM 18965</strain>
    </source>
</reference>
<evidence type="ECO:0000313" key="1">
    <source>
        <dbReference type="EMBL" id="NYD57195.1"/>
    </source>
</evidence>
<dbReference type="EMBL" id="JACCBE010000001">
    <property type="protein sequence ID" value="NYD57195.1"/>
    <property type="molecule type" value="Genomic_DNA"/>
</dbReference>
<organism evidence="1 2">
    <name type="scientific">Nocardioides marinisabuli</name>
    <dbReference type="NCBI Taxonomy" id="419476"/>
    <lineage>
        <taxon>Bacteria</taxon>
        <taxon>Bacillati</taxon>
        <taxon>Actinomycetota</taxon>
        <taxon>Actinomycetes</taxon>
        <taxon>Propionibacteriales</taxon>
        <taxon>Nocardioidaceae</taxon>
        <taxon>Nocardioides</taxon>
    </lineage>
</organism>
<protein>
    <submittedName>
        <fullName evidence="1">Enoyl-CoA hydratase/carnithine racemase</fullName>
    </submittedName>
</protein>